<sequence length="737" mass="83243">MAHSSPPPQAPMTGYLSGSLNPQEPSPLSTYSILGPANYPKSVALWHNPPAQQQQQQPEPSPPQIPAASYTAPPTTPSLLQPLPDQKKHKRTRSGCFTCRSRRIKCDETRPICDRCRKGSRDCVYPSSTGTGAPSKPGLRSVVKGKVPRPQSCGSDSSGYVETDEVRALDPIVDEGEEETSPNSSTHQSPPSASAIPVRSKPELPQQEGSGQPLRRRKGKWQSGGGATTDPAVSCKESSSSPSTEGSSRFESLSTRSASVGFIPLDSVGPPNTAHLSEDLRYYLSYHQDFIDYRHYFLGPSSSNFVHDTILEFALQYEPLLYAIVGFASYHHCVQTGNGKLYSFLRYYNKALTQLRKSLGSGEPYSEATLVTVLVLTTFEEFIGDWVNLIDHHQAAHVLIRDLLSPESASSDEIHRHIFVWYARFDVVAGILAANEVVLGREWYIKREEYDEQQAANDPDNIEKQLALASSINRRFGLEMASLYAKFSRGMIAIEDFIIQNTHLEQTLERMRGILEKFNLEYKVQTYPNQQPLTKDDIVDPYIPGGLHYGPLWEVNFAWIDYYSTKAMFKYQSMLSLRQSSLEELQSLAYEQCRLIESVHRWPDKENGYVFGFKNSIGMVAMFLPKDSKHLMWSRRKFALMEQHGYCVAPKFRISLATLWQMPELNHWWLPNDEGYPDIIREVRAMTEERTNNPRDGFRESVRDMKTLFWNISLDDTESENSPSSVGTDVPWSARPR</sequence>
<dbReference type="Pfam" id="PF11951">
    <property type="entry name" value="Fungal_trans_2"/>
    <property type="match status" value="1"/>
</dbReference>
<dbReference type="GO" id="GO:0005634">
    <property type="term" value="C:nucleus"/>
    <property type="evidence" value="ECO:0007669"/>
    <property type="project" value="UniProtKB-SubCell"/>
</dbReference>
<keyword evidence="3" id="KW-0238">DNA-binding</keyword>
<feature type="region of interest" description="Disordered" evidence="6">
    <location>
        <begin position="717"/>
        <end position="737"/>
    </location>
</feature>
<dbReference type="PROSITE" id="PS00463">
    <property type="entry name" value="ZN2_CY6_FUNGAL_1"/>
    <property type="match status" value="1"/>
</dbReference>
<evidence type="ECO:0000259" key="7">
    <source>
        <dbReference type="PROSITE" id="PS50048"/>
    </source>
</evidence>
<proteinExistence type="predicted"/>
<feature type="compositionally biased region" description="Low complexity" evidence="6">
    <location>
        <begin position="234"/>
        <end position="251"/>
    </location>
</feature>
<dbReference type="Gene3D" id="4.10.240.10">
    <property type="entry name" value="Zn(2)-C6 fungal-type DNA-binding domain"/>
    <property type="match status" value="1"/>
</dbReference>
<dbReference type="SMART" id="SM00066">
    <property type="entry name" value="GAL4"/>
    <property type="match status" value="1"/>
</dbReference>
<dbReference type="InterPro" id="IPR021858">
    <property type="entry name" value="Fun_TF"/>
</dbReference>
<dbReference type="GO" id="GO:0000976">
    <property type="term" value="F:transcription cis-regulatory region binding"/>
    <property type="evidence" value="ECO:0007669"/>
    <property type="project" value="TreeGrafter"/>
</dbReference>
<accession>A0A0F8V3Y7</accession>
<dbReference type="CDD" id="cd00067">
    <property type="entry name" value="GAL4"/>
    <property type="match status" value="1"/>
</dbReference>
<keyword evidence="5" id="KW-0539">Nucleus</keyword>
<feature type="region of interest" description="Disordered" evidence="6">
    <location>
        <begin position="117"/>
        <end position="251"/>
    </location>
</feature>
<evidence type="ECO:0000256" key="1">
    <source>
        <dbReference type="ARBA" id="ARBA00004123"/>
    </source>
</evidence>
<protein>
    <recommendedName>
        <fullName evidence="7">Zn(2)-C6 fungal-type domain-containing protein</fullName>
    </recommendedName>
</protein>
<evidence type="ECO:0000256" key="2">
    <source>
        <dbReference type="ARBA" id="ARBA00023015"/>
    </source>
</evidence>
<dbReference type="OrthoDB" id="5278208at2759"/>
<reference evidence="8 9" key="1">
    <citation type="submission" date="2015-02" db="EMBL/GenBank/DDBJ databases">
        <title>Draft Genome Sequences of Two Closely-Related Aflatoxigenic Aspergillus Species Obtained from the Cote d'Ivoire.</title>
        <authorList>
            <person name="Moore G.G."/>
            <person name="Beltz S.B."/>
            <person name="Mack B.M."/>
        </authorList>
    </citation>
    <scope>NUCLEOTIDE SEQUENCE [LARGE SCALE GENOMIC DNA]</scope>
    <source>
        <strain evidence="8 9">SRRC1468</strain>
    </source>
</reference>
<evidence type="ECO:0000256" key="4">
    <source>
        <dbReference type="ARBA" id="ARBA00023163"/>
    </source>
</evidence>
<dbReference type="GO" id="GO:0008270">
    <property type="term" value="F:zinc ion binding"/>
    <property type="evidence" value="ECO:0007669"/>
    <property type="project" value="InterPro"/>
</dbReference>
<dbReference type="Proteomes" id="UP000034291">
    <property type="component" value="Unassembled WGS sequence"/>
</dbReference>
<gene>
    <name evidence="8" type="ORF">ARAM_000271</name>
</gene>
<evidence type="ECO:0000256" key="6">
    <source>
        <dbReference type="SAM" id="MobiDB-lite"/>
    </source>
</evidence>
<evidence type="ECO:0000313" key="8">
    <source>
        <dbReference type="EMBL" id="KKK26479.1"/>
    </source>
</evidence>
<feature type="compositionally biased region" description="Polar residues" evidence="6">
    <location>
        <begin position="181"/>
        <end position="192"/>
    </location>
</feature>
<dbReference type="PROSITE" id="PS50048">
    <property type="entry name" value="ZN2_CY6_FUNGAL_2"/>
    <property type="match status" value="1"/>
</dbReference>
<dbReference type="Pfam" id="PF00172">
    <property type="entry name" value="Zn_clus"/>
    <property type="match status" value="1"/>
</dbReference>
<feature type="compositionally biased region" description="Polar residues" evidence="6">
    <location>
        <begin position="16"/>
        <end position="32"/>
    </location>
</feature>
<dbReference type="STRING" id="308745.A0A0F8V3Y7"/>
<dbReference type="PANTHER" id="PTHR37534:SF10">
    <property type="entry name" value="ZN(II)2CYS6 TRANSCRIPTION FACTOR (EUROFUNG)"/>
    <property type="match status" value="1"/>
</dbReference>
<feature type="compositionally biased region" description="Low complexity" evidence="6">
    <location>
        <begin position="66"/>
        <end position="84"/>
    </location>
</feature>
<feature type="compositionally biased region" description="Low complexity" evidence="6">
    <location>
        <begin position="49"/>
        <end position="58"/>
    </location>
</feature>
<evidence type="ECO:0000313" key="9">
    <source>
        <dbReference type="Proteomes" id="UP000034291"/>
    </source>
</evidence>
<dbReference type="GO" id="GO:0000981">
    <property type="term" value="F:DNA-binding transcription factor activity, RNA polymerase II-specific"/>
    <property type="evidence" value="ECO:0007669"/>
    <property type="project" value="InterPro"/>
</dbReference>
<evidence type="ECO:0000256" key="3">
    <source>
        <dbReference type="ARBA" id="ARBA00023125"/>
    </source>
</evidence>
<dbReference type="GO" id="GO:0045944">
    <property type="term" value="P:positive regulation of transcription by RNA polymerase II"/>
    <property type="evidence" value="ECO:0007669"/>
    <property type="project" value="TreeGrafter"/>
</dbReference>
<feature type="domain" description="Zn(2)-C6 fungal-type" evidence="7">
    <location>
        <begin position="95"/>
        <end position="125"/>
    </location>
</feature>
<dbReference type="AlphaFoldDB" id="A0A0F8V3Y7"/>
<comment type="subcellular location">
    <subcellularLocation>
        <location evidence="1">Nucleus</location>
    </subcellularLocation>
</comment>
<organism evidence="8 9">
    <name type="scientific">Aspergillus rambellii</name>
    <dbReference type="NCBI Taxonomy" id="308745"/>
    <lineage>
        <taxon>Eukaryota</taxon>
        <taxon>Fungi</taxon>
        <taxon>Dikarya</taxon>
        <taxon>Ascomycota</taxon>
        <taxon>Pezizomycotina</taxon>
        <taxon>Eurotiomycetes</taxon>
        <taxon>Eurotiomycetidae</taxon>
        <taxon>Eurotiales</taxon>
        <taxon>Aspergillaceae</taxon>
        <taxon>Aspergillus</taxon>
        <taxon>Aspergillus subgen. Nidulantes</taxon>
    </lineage>
</organism>
<dbReference type="PANTHER" id="PTHR37534">
    <property type="entry name" value="TRANSCRIPTIONAL ACTIVATOR PROTEIN UGA3"/>
    <property type="match status" value="1"/>
</dbReference>
<keyword evidence="2" id="KW-0805">Transcription regulation</keyword>
<comment type="caution">
    <text evidence="8">The sequence shown here is derived from an EMBL/GenBank/DDBJ whole genome shotgun (WGS) entry which is preliminary data.</text>
</comment>
<name>A0A0F8V3Y7_9EURO</name>
<dbReference type="SUPFAM" id="SSF57701">
    <property type="entry name" value="Zn2/Cys6 DNA-binding domain"/>
    <property type="match status" value="1"/>
</dbReference>
<keyword evidence="4" id="KW-0804">Transcription</keyword>
<feature type="compositionally biased region" description="Pro residues" evidence="6">
    <location>
        <begin position="1"/>
        <end position="10"/>
    </location>
</feature>
<keyword evidence="9" id="KW-1185">Reference proteome</keyword>
<dbReference type="InterPro" id="IPR036864">
    <property type="entry name" value="Zn2-C6_fun-type_DNA-bd_sf"/>
</dbReference>
<evidence type="ECO:0000256" key="5">
    <source>
        <dbReference type="ARBA" id="ARBA00023242"/>
    </source>
</evidence>
<feature type="region of interest" description="Disordered" evidence="6">
    <location>
        <begin position="1"/>
        <end position="94"/>
    </location>
</feature>
<dbReference type="InterPro" id="IPR001138">
    <property type="entry name" value="Zn2Cys6_DnaBD"/>
</dbReference>
<dbReference type="EMBL" id="JZBS01000375">
    <property type="protein sequence ID" value="KKK26479.1"/>
    <property type="molecule type" value="Genomic_DNA"/>
</dbReference>